<dbReference type="EMBL" id="CP001678">
    <property type="protein sequence ID" value="ACT60300.1"/>
    <property type="molecule type" value="Genomic_DNA"/>
</dbReference>
<dbReference type="HOGENOM" id="CLU_459886_0_0_5"/>
<dbReference type="SUPFAM" id="SSF49785">
    <property type="entry name" value="Galactose-binding domain-like"/>
    <property type="match status" value="1"/>
</dbReference>
<dbReference type="RefSeq" id="WP_015828450.1">
    <property type="nucleotide sequence ID" value="NC_012982.1"/>
</dbReference>
<keyword evidence="4" id="KW-1185">Reference proteome</keyword>
<dbReference type="Gene3D" id="3.40.50.10910">
    <property type="entry name" value="Amidohydrolase"/>
    <property type="match status" value="1"/>
</dbReference>
<dbReference type="SUPFAM" id="SSF51556">
    <property type="entry name" value="Metallo-dependent hydrolases"/>
    <property type="match status" value="1"/>
</dbReference>
<dbReference type="InterPro" id="IPR032466">
    <property type="entry name" value="Metal_Hydrolase"/>
</dbReference>
<sequence>MKKRKVPSGGVKKAMWQAGLFCILSSLSVPPAAADTLLINDALVFDVRSGSASQKDVLVKDGRFVSVKDQIDKDKADQVVEAEGKALLPGLIDIHTHWTNMDGADRASIASDLLLAGVTTVTDFHTSPEAFQVKRAFHETIMSPHVFFTARMGVPYGHGLEWGDSNMTASVYGKEDAEEATRKIMRYKPDAIKVFADGWRYGYGVNQSSINANALEAIVGVANENGLPTFTHTVSVNGAKLAAKAGVSAIVHAVQDDVTDEDLIELLLDKEVFYAPTLVVYELRADKMAKITNPRTVEIMQKRQAFSRANLYRFNQEGIPVALGTDQGIDSTYFGEADLRELELFVDFGMSPSEALIAATLHGAQALGVGNDRGAIEEGMRADFILVNGRPWESVSDIRKTDQVYVDGVALVKSGKLVKPQGSGQPLSVKAKKKIDDFEGEDSLTAYDAARLLLRDKNFPRSQVSFGTIERETGGSALHFSGEFAHKKQPFAYVLLPFSPEAFAPLDATSMKGVRFEVRGDGRFDARLSSVSGAALASFKANKNWKTVEFLFSDFKPDDNVEIDTSKLSAIAFGRQGEANSEFWLELDSVEFF</sequence>
<dbReference type="InterPro" id="IPR051781">
    <property type="entry name" value="Metallo-dep_Hydrolase"/>
</dbReference>
<organism evidence="3 4">
    <name type="scientific">Hirschia baltica (strain ATCC 49814 / DSM 5838 / IFAM 1418)</name>
    <dbReference type="NCBI Taxonomy" id="582402"/>
    <lineage>
        <taxon>Bacteria</taxon>
        <taxon>Pseudomonadati</taxon>
        <taxon>Pseudomonadota</taxon>
        <taxon>Alphaproteobacteria</taxon>
        <taxon>Hyphomonadales</taxon>
        <taxon>Hyphomonadaceae</taxon>
        <taxon>Hirschia</taxon>
    </lineage>
</organism>
<evidence type="ECO:0000259" key="2">
    <source>
        <dbReference type="Pfam" id="PF01979"/>
    </source>
</evidence>
<dbReference type="InterPro" id="IPR008979">
    <property type="entry name" value="Galactose-bd-like_sf"/>
</dbReference>
<keyword evidence="3" id="KW-0378">Hydrolase</keyword>
<dbReference type="PANTHER" id="PTHR43135">
    <property type="entry name" value="ALPHA-D-RIBOSE 1-METHYLPHOSPHONATE 5-TRIPHOSPHATE DIPHOSPHATASE"/>
    <property type="match status" value="1"/>
</dbReference>
<dbReference type="GO" id="GO:0016810">
    <property type="term" value="F:hydrolase activity, acting on carbon-nitrogen (but not peptide) bonds"/>
    <property type="evidence" value="ECO:0007669"/>
    <property type="project" value="InterPro"/>
</dbReference>
<dbReference type="OrthoDB" id="8098664at2"/>
<evidence type="ECO:0000313" key="3">
    <source>
        <dbReference type="EMBL" id="ACT60300.1"/>
    </source>
</evidence>
<dbReference type="Pfam" id="PF01979">
    <property type="entry name" value="Amidohydro_1"/>
    <property type="match status" value="1"/>
</dbReference>
<dbReference type="PANTHER" id="PTHR43135:SF3">
    <property type="entry name" value="ALPHA-D-RIBOSE 1-METHYLPHOSPHONATE 5-TRIPHOSPHATE DIPHOSPHATASE"/>
    <property type="match status" value="1"/>
</dbReference>
<dbReference type="InterPro" id="IPR006680">
    <property type="entry name" value="Amidohydro-rel"/>
</dbReference>
<protein>
    <submittedName>
        <fullName evidence="3">Amidohydrolase</fullName>
    </submittedName>
</protein>
<dbReference type="Proteomes" id="UP000002745">
    <property type="component" value="Chromosome"/>
</dbReference>
<evidence type="ECO:0000313" key="4">
    <source>
        <dbReference type="Proteomes" id="UP000002745"/>
    </source>
</evidence>
<dbReference type="STRING" id="582402.Hbal_2625"/>
<feature type="signal peptide" evidence="1">
    <location>
        <begin position="1"/>
        <end position="34"/>
    </location>
</feature>
<dbReference type="Gene3D" id="1.20.58.520">
    <property type="entry name" value="Amidohydrolase"/>
    <property type="match status" value="1"/>
</dbReference>
<proteinExistence type="predicted"/>
<dbReference type="InterPro" id="IPR011059">
    <property type="entry name" value="Metal-dep_hydrolase_composite"/>
</dbReference>
<gene>
    <name evidence="3" type="ordered locus">Hbal_2625</name>
</gene>
<feature type="chain" id="PRO_5002974081" evidence="1">
    <location>
        <begin position="35"/>
        <end position="593"/>
    </location>
</feature>
<keyword evidence="1" id="KW-0732">Signal</keyword>
<feature type="domain" description="Amidohydrolase-related" evidence="2">
    <location>
        <begin position="87"/>
        <end position="409"/>
    </location>
</feature>
<dbReference type="eggNOG" id="COG1228">
    <property type="taxonomic scope" value="Bacteria"/>
</dbReference>
<accession>C6XPN5</accession>
<dbReference type="Gene3D" id="2.30.40.10">
    <property type="entry name" value="Urease, subunit C, domain 1"/>
    <property type="match status" value="1"/>
</dbReference>
<dbReference type="AlphaFoldDB" id="C6XPN5"/>
<reference evidence="4" key="1">
    <citation type="journal article" date="2011" name="J. Bacteriol.">
        <title>Genome sequences of eight morphologically diverse alphaproteobacteria.</title>
        <authorList>
            <consortium name="US DOE Joint Genome Institute"/>
            <person name="Brown P.J."/>
            <person name="Kysela D.T."/>
            <person name="Buechlein A."/>
            <person name="Hemmerich C."/>
            <person name="Brun Y.V."/>
        </authorList>
    </citation>
    <scope>NUCLEOTIDE SEQUENCE [LARGE SCALE GENOMIC DNA]</scope>
    <source>
        <strain evidence="4">ATCC 49814 / DSM 5838 / IFAM 1418</strain>
    </source>
</reference>
<dbReference type="Gene3D" id="3.30.110.90">
    <property type="entry name" value="Amidohydrolase"/>
    <property type="match status" value="1"/>
</dbReference>
<evidence type="ECO:0000256" key="1">
    <source>
        <dbReference type="SAM" id="SignalP"/>
    </source>
</evidence>
<name>C6XPN5_HIRBI</name>
<dbReference type="SUPFAM" id="SSF51338">
    <property type="entry name" value="Composite domain of metallo-dependent hydrolases"/>
    <property type="match status" value="1"/>
</dbReference>
<dbReference type="KEGG" id="hba:Hbal_2625"/>